<dbReference type="GO" id="GO:0005886">
    <property type="term" value="C:plasma membrane"/>
    <property type="evidence" value="ECO:0007669"/>
    <property type="project" value="UniProtKB-SubCell"/>
</dbReference>
<organism evidence="9 10">
    <name type="scientific">Amycolatopsis taiwanensis</name>
    <dbReference type="NCBI Taxonomy" id="342230"/>
    <lineage>
        <taxon>Bacteria</taxon>
        <taxon>Bacillati</taxon>
        <taxon>Actinomycetota</taxon>
        <taxon>Actinomycetes</taxon>
        <taxon>Pseudonocardiales</taxon>
        <taxon>Pseudonocardiaceae</taxon>
        <taxon>Amycolatopsis</taxon>
    </lineage>
</organism>
<evidence type="ECO:0000256" key="2">
    <source>
        <dbReference type="ARBA" id="ARBA00022475"/>
    </source>
</evidence>
<accession>A0A9W6VEU6</accession>
<evidence type="ECO:0000256" key="6">
    <source>
        <dbReference type="SAM" id="Phobius"/>
    </source>
</evidence>
<dbReference type="InterPro" id="IPR027379">
    <property type="entry name" value="CLS_N"/>
</dbReference>
<feature type="domain" description="Cardiolipin synthase N-terminal" evidence="8">
    <location>
        <begin position="20"/>
        <end position="66"/>
    </location>
</feature>
<feature type="transmembrane region" description="Helical" evidence="6">
    <location>
        <begin position="45"/>
        <end position="65"/>
    </location>
</feature>
<evidence type="ECO:0000259" key="7">
    <source>
        <dbReference type="Pfam" id="PF09851"/>
    </source>
</evidence>
<dbReference type="Pfam" id="PF09851">
    <property type="entry name" value="SHOCT"/>
    <property type="match status" value="1"/>
</dbReference>
<reference evidence="9" key="1">
    <citation type="submission" date="2023-03" db="EMBL/GenBank/DDBJ databases">
        <title>Amycolatopsis taiwanensis NBRC 103393.</title>
        <authorList>
            <person name="Ichikawa N."/>
            <person name="Sato H."/>
            <person name="Tonouchi N."/>
        </authorList>
    </citation>
    <scope>NUCLEOTIDE SEQUENCE</scope>
    <source>
        <strain evidence="9">NBRC 103393</strain>
    </source>
</reference>
<feature type="transmembrane region" description="Helical" evidence="6">
    <location>
        <begin position="7"/>
        <end position="25"/>
    </location>
</feature>
<evidence type="ECO:0000256" key="5">
    <source>
        <dbReference type="ARBA" id="ARBA00023136"/>
    </source>
</evidence>
<dbReference type="AlphaFoldDB" id="A0A9W6VEU6"/>
<dbReference type="RefSeq" id="WP_285488655.1">
    <property type="nucleotide sequence ID" value="NZ_BSTI01000013.1"/>
</dbReference>
<dbReference type="Proteomes" id="UP001165136">
    <property type="component" value="Unassembled WGS sequence"/>
</dbReference>
<evidence type="ECO:0000256" key="3">
    <source>
        <dbReference type="ARBA" id="ARBA00022692"/>
    </source>
</evidence>
<dbReference type="EMBL" id="BSTI01000013">
    <property type="protein sequence ID" value="GLY68858.1"/>
    <property type="molecule type" value="Genomic_DNA"/>
</dbReference>
<keyword evidence="4 6" id="KW-1133">Transmembrane helix</keyword>
<name>A0A9W6VEU6_9PSEU</name>
<gene>
    <name evidence="9" type="ORF">Atai01_54770</name>
</gene>
<sequence>MNNYPLLNAFLTMLWFFLWILWFMLLFRVIADVFRDDDLSGWAKAGWVILVCVLPFLGVFAYLIARGRGMGEREARRAQRQEQAFRQYIREAAREEPTAAAATAPAPRSGVDELERLAGLRAHGDISEDEYQRAKDHLLRV</sequence>
<evidence type="ECO:0000313" key="9">
    <source>
        <dbReference type="EMBL" id="GLY68858.1"/>
    </source>
</evidence>
<evidence type="ECO:0000313" key="10">
    <source>
        <dbReference type="Proteomes" id="UP001165136"/>
    </source>
</evidence>
<comment type="subcellular location">
    <subcellularLocation>
        <location evidence="1">Cell membrane</location>
        <topology evidence="1">Multi-pass membrane protein</topology>
    </subcellularLocation>
</comment>
<keyword evidence="10" id="KW-1185">Reference proteome</keyword>
<keyword evidence="3 6" id="KW-0812">Transmembrane</keyword>
<dbReference type="InterPro" id="IPR018649">
    <property type="entry name" value="SHOCT"/>
</dbReference>
<dbReference type="Pfam" id="PF13396">
    <property type="entry name" value="PLDc_N"/>
    <property type="match status" value="1"/>
</dbReference>
<evidence type="ECO:0000256" key="4">
    <source>
        <dbReference type="ARBA" id="ARBA00022989"/>
    </source>
</evidence>
<proteinExistence type="predicted"/>
<keyword evidence="5 6" id="KW-0472">Membrane</keyword>
<comment type="caution">
    <text evidence="9">The sequence shown here is derived from an EMBL/GenBank/DDBJ whole genome shotgun (WGS) entry which is preliminary data.</text>
</comment>
<evidence type="ECO:0000256" key="1">
    <source>
        <dbReference type="ARBA" id="ARBA00004651"/>
    </source>
</evidence>
<evidence type="ECO:0000259" key="8">
    <source>
        <dbReference type="Pfam" id="PF13396"/>
    </source>
</evidence>
<keyword evidence="2" id="KW-1003">Cell membrane</keyword>
<protein>
    <submittedName>
        <fullName evidence="9">Membrane protein</fullName>
    </submittedName>
</protein>
<feature type="domain" description="SHOCT" evidence="7">
    <location>
        <begin position="112"/>
        <end position="139"/>
    </location>
</feature>